<dbReference type="InParanoid" id="A0A409W4B4"/>
<gene>
    <name evidence="2" type="ORF">CVT26_015308</name>
</gene>
<feature type="region of interest" description="Disordered" evidence="1">
    <location>
        <begin position="85"/>
        <end position="114"/>
    </location>
</feature>
<evidence type="ECO:0000313" key="2">
    <source>
        <dbReference type="EMBL" id="PPQ73336.1"/>
    </source>
</evidence>
<reference evidence="2 3" key="1">
    <citation type="journal article" date="2018" name="Evol. Lett.">
        <title>Horizontal gene cluster transfer increased hallucinogenic mushroom diversity.</title>
        <authorList>
            <person name="Reynolds H.T."/>
            <person name="Vijayakumar V."/>
            <person name="Gluck-Thaler E."/>
            <person name="Korotkin H.B."/>
            <person name="Matheny P.B."/>
            <person name="Slot J.C."/>
        </authorList>
    </citation>
    <scope>NUCLEOTIDE SEQUENCE [LARGE SCALE GENOMIC DNA]</scope>
    <source>
        <strain evidence="2 3">SRW20</strain>
    </source>
</reference>
<comment type="caution">
    <text evidence="2">The sequence shown here is derived from an EMBL/GenBank/DDBJ whole genome shotgun (WGS) entry which is preliminary data.</text>
</comment>
<dbReference type="AlphaFoldDB" id="A0A409W4B4"/>
<evidence type="ECO:0000256" key="1">
    <source>
        <dbReference type="SAM" id="MobiDB-lite"/>
    </source>
</evidence>
<accession>A0A409W4B4</accession>
<protein>
    <recommendedName>
        <fullName evidence="4">C2H2-type domain-containing protein</fullName>
    </recommendedName>
</protein>
<proteinExistence type="predicted"/>
<feature type="compositionally biased region" description="Acidic residues" evidence="1">
    <location>
        <begin position="96"/>
        <end position="106"/>
    </location>
</feature>
<dbReference type="Proteomes" id="UP000284706">
    <property type="component" value="Unassembled WGS sequence"/>
</dbReference>
<keyword evidence="3" id="KW-1185">Reference proteome</keyword>
<dbReference type="EMBL" id="NHYE01005410">
    <property type="protein sequence ID" value="PPQ73336.1"/>
    <property type="molecule type" value="Genomic_DNA"/>
</dbReference>
<name>A0A409W4B4_9AGAR</name>
<evidence type="ECO:0000313" key="3">
    <source>
        <dbReference type="Proteomes" id="UP000284706"/>
    </source>
</evidence>
<sequence>MNQLRTQRFDPVRDAIATFTPPAKILAPPQPNTTIDVRHVSLINPFMHNPCISPLCEELIDTGNPIAFTLHMHLKHYHELADRCHHPRGVSRGDADDSETEDDDDREGTMPCLDPKCESVVADEQRLYDHIKDVHWKLDMHACPACEQVVGGHETGLMKHIWTDHAGVQVLSGGCPISKVEDEE</sequence>
<organism evidence="2 3">
    <name type="scientific">Gymnopilus dilepis</name>
    <dbReference type="NCBI Taxonomy" id="231916"/>
    <lineage>
        <taxon>Eukaryota</taxon>
        <taxon>Fungi</taxon>
        <taxon>Dikarya</taxon>
        <taxon>Basidiomycota</taxon>
        <taxon>Agaricomycotina</taxon>
        <taxon>Agaricomycetes</taxon>
        <taxon>Agaricomycetidae</taxon>
        <taxon>Agaricales</taxon>
        <taxon>Agaricineae</taxon>
        <taxon>Hymenogastraceae</taxon>
        <taxon>Gymnopilus</taxon>
    </lineage>
</organism>
<evidence type="ECO:0008006" key="4">
    <source>
        <dbReference type="Google" id="ProtNLM"/>
    </source>
</evidence>